<feature type="region of interest" description="Disordered" evidence="2">
    <location>
        <begin position="532"/>
        <end position="551"/>
    </location>
</feature>
<dbReference type="InterPro" id="IPR050621">
    <property type="entry name" value="Tudor_domain_containing"/>
</dbReference>
<name>A0ABD0WVT9_UMBPY</name>
<keyword evidence="1" id="KW-0694">RNA-binding</keyword>
<dbReference type="PROSITE" id="PS50084">
    <property type="entry name" value="KH_TYPE_1"/>
    <property type="match status" value="1"/>
</dbReference>
<reference evidence="4 5" key="1">
    <citation type="submission" date="2024-06" db="EMBL/GenBank/DDBJ databases">
        <authorList>
            <person name="Pan Q."/>
            <person name="Wen M."/>
            <person name="Jouanno E."/>
            <person name="Zahm M."/>
            <person name="Klopp C."/>
            <person name="Cabau C."/>
            <person name="Louis A."/>
            <person name="Berthelot C."/>
            <person name="Parey E."/>
            <person name="Roest Crollius H."/>
            <person name="Montfort J."/>
            <person name="Robinson-Rechavi M."/>
            <person name="Bouchez O."/>
            <person name="Lampietro C."/>
            <person name="Lopez Roques C."/>
            <person name="Donnadieu C."/>
            <person name="Postlethwait J."/>
            <person name="Bobe J."/>
            <person name="Verreycken H."/>
            <person name="Guiguen Y."/>
        </authorList>
    </citation>
    <scope>NUCLEOTIDE SEQUENCE [LARGE SCALE GENOMIC DNA]</scope>
    <source>
        <strain evidence="4">Up_M1</strain>
        <tissue evidence="4">Testis</tissue>
    </source>
</reference>
<feature type="domain" description="Tudor" evidence="3">
    <location>
        <begin position="353"/>
        <end position="412"/>
    </location>
</feature>
<dbReference type="Gene3D" id="2.30.30.140">
    <property type="match status" value="1"/>
</dbReference>
<feature type="compositionally biased region" description="Acidic residues" evidence="2">
    <location>
        <begin position="725"/>
        <end position="734"/>
    </location>
</feature>
<dbReference type="Proteomes" id="UP001557470">
    <property type="component" value="Unassembled WGS sequence"/>
</dbReference>
<evidence type="ECO:0000259" key="3">
    <source>
        <dbReference type="PROSITE" id="PS50304"/>
    </source>
</evidence>
<dbReference type="Gene3D" id="3.30.1370.10">
    <property type="entry name" value="K Homology domain, type 1"/>
    <property type="match status" value="1"/>
</dbReference>
<feature type="compositionally biased region" description="Polar residues" evidence="2">
    <location>
        <begin position="739"/>
        <end position="757"/>
    </location>
</feature>
<dbReference type="SMART" id="SM00322">
    <property type="entry name" value="KH"/>
    <property type="match status" value="1"/>
</dbReference>
<feature type="compositionally biased region" description="Basic and acidic residues" evidence="2">
    <location>
        <begin position="761"/>
        <end position="771"/>
    </location>
</feature>
<dbReference type="EMBL" id="JAGEUA010000004">
    <property type="protein sequence ID" value="KAL0984077.1"/>
    <property type="molecule type" value="Genomic_DNA"/>
</dbReference>
<organism evidence="4 5">
    <name type="scientific">Umbra pygmaea</name>
    <name type="common">Eastern mudminnow</name>
    <dbReference type="NCBI Taxonomy" id="75934"/>
    <lineage>
        <taxon>Eukaryota</taxon>
        <taxon>Metazoa</taxon>
        <taxon>Chordata</taxon>
        <taxon>Craniata</taxon>
        <taxon>Vertebrata</taxon>
        <taxon>Euteleostomi</taxon>
        <taxon>Actinopterygii</taxon>
        <taxon>Neopterygii</taxon>
        <taxon>Teleostei</taxon>
        <taxon>Protacanthopterygii</taxon>
        <taxon>Esociformes</taxon>
        <taxon>Umbridae</taxon>
        <taxon>Umbra</taxon>
    </lineage>
</organism>
<evidence type="ECO:0000256" key="1">
    <source>
        <dbReference type="PROSITE-ProRule" id="PRU00117"/>
    </source>
</evidence>
<dbReference type="Pfam" id="PF00567">
    <property type="entry name" value="TUDOR"/>
    <property type="match status" value="1"/>
</dbReference>
<feature type="region of interest" description="Disordered" evidence="2">
    <location>
        <begin position="693"/>
        <end position="712"/>
    </location>
</feature>
<dbReference type="InterPro" id="IPR036612">
    <property type="entry name" value="KH_dom_type_1_sf"/>
</dbReference>
<dbReference type="InterPro" id="IPR004087">
    <property type="entry name" value="KH_dom"/>
</dbReference>
<dbReference type="SUPFAM" id="SSF63748">
    <property type="entry name" value="Tudor/PWWP/MBT"/>
    <property type="match status" value="1"/>
</dbReference>
<dbReference type="Pfam" id="PF00013">
    <property type="entry name" value="KH_1"/>
    <property type="match status" value="1"/>
</dbReference>
<dbReference type="AlphaFoldDB" id="A0ABD0WVT9"/>
<comment type="caution">
    <text evidence="4">The sequence shown here is derived from an EMBL/GenBank/DDBJ whole genome shotgun (WGS) entry which is preliminary data.</text>
</comment>
<dbReference type="GO" id="GO:0003723">
    <property type="term" value="F:RNA binding"/>
    <property type="evidence" value="ECO:0007669"/>
    <property type="project" value="UniProtKB-UniRule"/>
</dbReference>
<feature type="compositionally biased region" description="Polar residues" evidence="2">
    <location>
        <begin position="697"/>
        <end position="712"/>
    </location>
</feature>
<dbReference type="InterPro" id="IPR002999">
    <property type="entry name" value="Tudor"/>
</dbReference>
<feature type="region of interest" description="Disordered" evidence="2">
    <location>
        <begin position="725"/>
        <end position="784"/>
    </location>
</feature>
<feature type="compositionally biased region" description="Low complexity" evidence="2">
    <location>
        <begin position="542"/>
        <end position="551"/>
    </location>
</feature>
<dbReference type="SMART" id="SM00333">
    <property type="entry name" value="TUDOR"/>
    <property type="match status" value="1"/>
</dbReference>
<proteinExistence type="predicted"/>
<dbReference type="PROSITE" id="PS50304">
    <property type="entry name" value="TUDOR"/>
    <property type="match status" value="1"/>
</dbReference>
<dbReference type="InterPro" id="IPR004088">
    <property type="entry name" value="KH_dom_type_1"/>
</dbReference>
<dbReference type="CDD" id="cd20412">
    <property type="entry name" value="Tudor_TDRD2"/>
    <property type="match status" value="1"/>
</dbReference>
<protein>
    <recommendedName>
        <fullName evidence="3">Tudor domain-containing protein</fullName>
    </recommendedName>
</protein>
<gene>
    <name evidence="4" type="ORF">UPYG_G00136760</name>
</gene>
<evidence type="ECO:0000313" key="4">
    <source>
        <dbReference type="EMBL" id="KAL0984077.1"/>
    </source>
</evidence>
<dbReference type="GO" id="GO:0005739">
    <property type="term" value="C:mitochondrion"/>
    <property type="evidence" value="ECO:0007669"/>
    <property type="project" value="UniProtKB-ARBA"/>
</dbReference>
<dbReference type="InterPro" id="IPR047380">
    <property type="entry name" value="TDRD2-like_tudor"/>
</dbReference>
<dbReference type="PANTHER" id="PTHR22948:SF18">
    <property type="entry name" value="TUDOR AND KH DOMAIN-CONTAINING PROTEIN"/>
    <property type="match status" value="1"/>
</dbReference>
<evidence type="ECO:0000256" key="2">
    <source>
        <dbReference type="SAM" id="MobiDB-lite"/>
    </source>
</evidence>
<dbReference type="PANTHER" id="PTHR22948">
    <property type="entry name" value="TUDOR DOMAIN CONTAINING PROTEIN"/>
    <property type="match status" value="1"/>
</dbReference>
<sequence>MEAVRAGPQGPMSSKKMVALAAGLSVGAAVGYVVYQKMKSTTLAASMASPQESRMSVPLEVYRNIAKYQASFLDLVIQKSGAQVRVLAGEEALGSQNAVSLLLQGSPQQVLLARCTLENLATDCETITDVLEVPQTAFGRIIGRGGESLKLITRTTGARVTCPRERGRGLEEKGTVSITGTRQEVRQAKELVMEKVLEDDSVRRKITQSSALRQRRRKVEPHVPNPEELKLEDCRRSLQAEENVLLQANSVQTTVRAQPAGEHVQLAREALEVELEEDFSPDSLSEVSKFEIPSPDLSFQPDEHLEVYVSASENPNHFWIQILGVRSLQLDKLTQEMSRFYNNGNLQEQRVETIVVGDIVAAPYRDHGTWNRAKVLGVLASGLVDLYYVDFGDNGELPRDSLRSMRSDFLSLPFQAIECSLAGVKPTGDEWSEEALDEFDRLTYVAEWRPLLAKLCSYSHSEVSSWPSVQLYDNKDDKTVDLGEELVRLGHAIPSQCNGRAEQDNPGLLQRMLDDVTGATSELSLSCISLSGTGHRNEERGSPWSSGSVSSLELQRADVDHSPTTGFGFGLAHSTPARMDLVSHIVESSSSSQQPLSPDHQVPSSFSVTFNRTNDLYTVSMPFLQLTHTLPMSSLTSSSCTSSSCTSSSCTSSSCTSSSCTTSSPLVHMTSALGLITLSDNVFLEGSSYDGDEECEVTSSSGEVETTGGNSTWSFWSSDRGYSLEEDYGGDEVDKENSSEGAVSISSTPTFPTQEHSSLGKGEEEHGHGEDCAGDPSVVEISSGSSMGSDVICMGLVEPGWGKGQSVPNPADDGCNGHGQPRHLSMEATDTMNTMESQIEVNEVGRTDKLKSTVVKKMWSETLVAFHPPENVSTERERSGIAGLQMPQCGLETTVKKCSEDSYIIEEKDQRHFPLEF</sequence>
<dbReference type="Gene3D" id="2.40.50.90">
    <property type="match status" value="1"/>
</dbReference>
<dbReference type="InterPro" id="IPR035437">
    <property type="entry name" value="SNase_OB-fold_sf"/>
</dbReference>
<keyword evidence="5" id="KW-1185">Reference proteome</keyword>
<evidence type="ECO:0000313" key="5">
    <source>
        <dbReference type="Proteomes" id="UP001557470"/>
    </source>
</evidence>
<dbReference type="SUPFAM" id="SSF54791">
    <property type="entry name" value="Eukaryotic type KH-domain (KH-domain type I)"/>
    <property type="match status" value="1"/>
</dbReference>
<accession>A0ABD0WVT9</accession>